<organism evidence="15 16">
    <name type="scientific">Paenibacillus arenilitoris</name>
    <dbReference type="NCBI Taxonomy" id="2772299"/>
    <lineage>
        <taxon>Bacteria</taxon>
        <taxon>Bacillati</taxon>
        <taxon>Bacillota</taxon>
        <taxon>Bacilli</taxon>
        <taxon>Bacillales</taxon>
        <taxon>Paenibacillaceae</taxon>
        <taxon>Paenibacillus</taxon>
    </lineage>
</organism>
<evidence type="ECO:0000313" key="16">
    <source>
        <dbReference type="Proteomes" id="UP000632125"/>
    </source>
</evidence>
<dbReference type="InterPro" id="IPR003661">
    <property type="entry name" value="HisK_dim/P_dom"/>
</dbReference>
<dbReference type="GO" id="GO:0005524">
    <property type="term" value="F:ATP binding"/>
    <property type="evidence" value="ECO:0007669"/>
    <property type="project" value="UniProtKB-KW"/>
</dbReference>
<dbReference type="Pfam" id="PF02518">
    <property type="entry name" value="HATPase_c"/>
    <property type="match status" value="1"/>
</dbReference>
<dbReference type="InterPro" id="IPR003594">
    <property type="entry name" value="HATPase_dom"/>
</dbReference>
<dbReference type="InterPro" id="IPR005467">
    <property type="entry name" value="His_kinase_dom"/>
</dbReference>
<keyword evidence="16" id="KW-1185">Reference proteome</keyword>
<keyword evidence="11 12" id="KW-0472">Membrane</keyword>
<comment type="caution">
    <text evidence="15">The sequence shown here is derived from an EMBL/GenBank/DDBJ whole genome shotgun (WGS) entry which is preliminary data.</text>
</comment>
<keyword evidence="5" id="KW-0597">Phosphoprotein</keyword>
<name>A0A927CQU3_9BACL</name>
<dbReference type="FunFam" id="1.10.287.130:FF:000001">
    <property type="entry name" value="Two-component sensor histidine kinase"/>
    <property type="match status" value="1"/>
</dbReference>
<evidence type="ECO:0000256" key="9">
    <source>
        <dbReference type="ARBA" id="ARBA00022840"/>
    </source>
</evidence>
<dbReference type="GO" id="GO:0004721">
    <property type="term" value="F:phosphoprotein phosphatase activity"/>
    <property type="evidence" value="ECO:0007669"/>
    <property type="project" value="TreeGrafter"/>
</dbReference>
<keyword evidence="8" id="KW-0418">Kinase</keyword>
<comment type="subcellular location">
    <subcellularLocation>
        <location evidence="2">Cell membrane</location>
        <topology evidence="2">Multi-pass membrane protein</topology>
    </subcellularLocation>
</comment>
<dbReference type="GO" id="GO:0000155">
    <property type="term" value="F:phosphorelay sensor kinase activity"/>
    <property type="evidence" value="ECO:0007669"/>
    <property type="project" value="InterPro"/>
</dbReference>
<evidence type="ECO:0000256" key="3">
    <source>
        <dbReference type="ARBA" id="ARBA00012438"/>
    </source>
</evidence>
<evidence type="ECO:0000256" key="1">
    <source>
        <dbReference type="ARBA" id="ARBA00000085"/>
    </source>
</evidence>
<accession>A0A927CQU3</accession>
<dbReference type="SUPFAM" id="SSF55874">
    <property type="entry name" value="ATPase domain of HSP90 chaperone/DNA topoisomerase II/histidine kinase"/>
    <property type="match status" value="1"/>
</dbReference>
<gene>
    <name evidence="15" type="ORF">IDH41_28235</name>
</gene>
<keyword evidence="4" id="KW-1003">Cell membrane</keyword>
<dbReference type="AlphaFoldDB" id="A0A927CQU3"/>
<feature type="transmembrane region" description="Helical" evidence="12">
    <location>
        <begin position="155"/>
        <end position="173"/>
    </location>
</feature>
<dbReference type="Proteomes" id="UP000632125">
    <property type="component" value="Unassembled WGS sequence"/>
</dbReference>
<evidence type="ECO:0000256" key="8">
    <source>
        <dbReference type="ARBA" id="ARBA00022777"/>
    </source>
</evidence>
<evidence type="ECO:0000256" key="5">
    <source>
        <dbReference type="ARBA" id="ARBA00022553"/>
    </source>
</evidence>
<evidence type="ECO:0000259" key="14">
    <source>
        <dbReference type="PROSITE" id="PS50885"/>
    </source>
</evidence>
<dbReference type="Gene3D" id="6.10.340.10">
    <property type="match status" value="1"/>
</dbReference>
<protein>
    <recommendedName>
        <fullName evidence="3">histidine kinase</fullName>
        <ecNumber evidence="3">2.7.13.3</ecNumber>
    </recommendedName>
</protein>
<dbReference type="PANTHER" id="PTHR45453:SF1">
    <property type="entry name" value="PHOSPHATE REGULON SENSOR PROTEIN PHOR"/>
    <property type="match status" value="1"/>
</dbReference>
<dbReference type="PANTHER" id="PTHR45453">
    <property type="entry name" value="PHOSPHATE REGULON SENSOR PROTEIN PHOR"/>
    <property type="match status" value="1"/>
</dbReference>
<keyword evidence="10" id="KW-0902">Two-component regulatory system</keyword>
<feature type="domain" description="HAMP" evidence="14">
    <location>
        <begin position="178"/>
        <end position="231"/>
    </location>
</feature>
<dbReference type="SMART" id="SM00388">
    <property type="entry name" value="HisKA"/>
    <property type="match status" value="1"/>
</dbReference>
<feature type="domain" description="Histidine kinase" evidence="13">
    <location>
        <begin position="246"/>
        <end position="461"/>
    </location>
</feature>
<dbReference type="InterPro" id="IPR003660">
    <property type="entry name" value="HAMP_dom"/>
</dbReference>
<dbReference type="SUPFAM" id="SSF47384">
    <property type="entry name" value="Homodimeric domain of signal transducing histidine kinase"/>
    <property type="match status" value="1"/>
</dbReference>
<evidence type="ECO:0000256" key="6">
    <source>
        <dbReference type="ARBA" id="ARBA00022679"/>
    </source>
</evidence>
<evidence type="ECO:0000256" key="4">
    <source>
        <dbReference type="ARBA" id="ARBA00022475"/>
    </source>
</evidence>
<dbReference type="CDD" id="cd06225">
    <property type="entry name" value="HAMP"/>
    <property type="match status" value="1"/>
</dbReference>
<dbReference type="FunFam" id="3.30.565.10:FF:000006">
    <property type="entry name" value="Sensor histidine kinase WalK"/>
    <property type="match status" value="1"/>
</dbReference>
<sequence>MAGLFILIGVFQYFTMQHFLYNKKERAIHNLILSVPSDVWERWQEDRLEKSDHVPAMNSLLSSAQSIALIEYNGNVSEIYVDPHYSLPVPRLPLEEYRSIFESGSLSSGYKVIRDELDNVQMVICQRVGKSDEDQFIIQSIVDLTETRDYQKDMFLFYVIGSILALIVGKLTFSPVLRRTIIPLFRIVTTVERIHSNNLSERLPIKQGTVEVDRLAVAFNGMLERIETSFTAEKEAHKQMRRFIADASHELRTPLTSIHGFLEVLLEGGAEHPDQLRLALVSMYSESERLNKLVGDLLTLARMDRSLEVRLTRGRLGDLIRQLEPHLRMIAGARRIRVDLNEDPCMDFDPDKMKQVLLNLFQNAVQHTDPEKGVILIDLDGDEREIKLTIQDNGVGIKEIHIQHIFERFYRAEPSRARKYGGAGLGLAITKSIIEQHGGRIEVESREEKGALFRVCLPRGGG</sequence>
<dbReference type="GO" id="GO:0016036">
    <property type="term" value="P:cellular response to phosphate starvation"/>
    <property type="evidence" value="ECO:0007669"/>
    <property type="project" value="TreeGrafter"/>
</dbReference>
<dbReference type="SMART" id="SM00387">
    <property type="entry name" value="HATPase_c"/>
    <property type="match status" value="1"/>
</dbReference>
<dbReference type="EC" id="2.7.13.3" evidence="3"/>
<proteinExistence type="predicted"/>
<comment type="catalytic activity">
    <reaction evidence="1">
        <text>ATP + protein L-histidine = ADP + protein N-phospho-L-histidine.</text>
        <dbReference type="EC" id="2.7.13.3"/>
    </reaction>
</comment>
<evidence type="ECO:0000259" key="13">
    <source>
        <dbReference type="PROSITE" id="PS50109"/>
    </source>
</evidence>
<dbReference type="Pfam" id="PF00512">
    <property type="entry name" value="HisKA"/>
    <property type="match status" value="1"/>
</dbReference>
<keyword evidence="9" id="KW-0067">ATP-binding</keyword>
<evidence type="ECO:0000256" key="10">
    <source>
        <dbReference type="ARBA" id="ARBA00023012"/>
    </source>
</evidence>
<dbReference type="EMBL" id="JACXIY010000049">
    <property type="protein sequence ID" value="MBD2872474.1"/>
    <property type="molecule type" value="Genomic_DNA"/>
</dbReference>
<evidence type="ECO:0000256" key="12">
    <source>
        <dbReference type="SAM" id="Phobius"/>
    </source>
</evidence>
<dbReference type="InterPro" id="IPR036097">
    <property type="entry name" value="HisK_dim/P_sf"/>
</dbReference>
<dbReference type="GO" id="GO:0005886">
    <property type="term" value="C:plasma membrane"/>
    <property type="evidence" value="ECO:0007669"/>
    <property type="project" value="UniProtKB-SubCell"/>
</dbReference>
<dbReference type="Pfam" id="PF00672">
    <property type="entry name" value="HAMP"/>
    <property type="match status" value="1"/>
</dbReference>
<evidence type="ECO:0000256" key="2">
    <source>
        <dbReference type="ARBA" id="ARBA00004651"/>
    </source>
</evidence>
<dbReference type="InterPro" id="IPR036890">
    <property type="entry name" value="HATPase_C_sf"/>
</dbReference>
<dbReference type="SUPFAM" id="SSF158472">
    <property type="entry name" value="HAMP domain-like"/>
    <property type="match status" value="1"/>
</dbReference>
<evidence type="ECO:0000313" key="15">
    <source>
        <dbReference type="EMBL" id="MBD2872474.1"/>
    </source>
</evidence>
<dbReference type="PRINTS" id="PR00344">
    <property type="entry name" value="BCTRLSENSOR"/>
</dbReference>
<dbReference type="Gene3D" id="1.10.287.130">
    <property type="match status" value="1"/>
</dbReference>
<keyword evidence="12" id="KW-0812">Transmembrane</keyword>
<evidence type="ECO:0000256" key="7">
    <source>
        <dbReference type="ARBA" id="ARBA00022741"/>
    </source>
</evidence>
<dbReference type="PROSITE" id="PS50109">
    <property type="entry name" value="HIS_KIN"/>
    <property type="match status" value="1"/>
</dbReference>
<reference evidence="15" key="1">
    <citation type="submission" date="2020-09" db="EMBL/GenBank/DDBJ databases">
        <title>A novel bacterium of genus Paenibacillus, isolated from South China Sea.</title>
        <authorList>
            <person name="Huang H."/>
            <person name="Mo K."/>
            <person name="Hu Y."/>
        </authorList>
    </citation>
    <scope>NUCLEOTIDE SEQUENCE</scope>
    <source>
        <strain evidence="15">IB182493</strain>
    </source>
</reference>
<dbReference type="Gene3D" id="3.30.565.10">
    <property type="entry name" value="Histidine kinase-like ATPase, C-terminal domain"/>
    <property type="match status" value="1"/>
</dbReference>
<dbReference type="InterPro" id="IPR004358">
    <property type="entry name" value="Sig_transdc_His_kin-like_C"/>
</dbReference>
<keyword evidence="7" id="KW-0547">Nucleotide-binding</keyword>
<dbReference type="CDD" id="cd00082">
    <property type="entry name" value="HisKA"/>
    <property type="match status" value="1"/>
</dbReference>
<keyword evidence="12" id="KW-1133">Transmembrane helix</keyword>
<dbReference type="PROSITE" id="PS50885">
    <property type="entry name" value="HAMP"/>
    <property type="match status" value="1"/>
</dbReference>
<keyword evidence="6" id="KW-0808">Transferase</keyword>
<evidence type="ECO:0000256" key="11">
    <source>
        <dbReference type="ARBA" id="ARBA00023136"/>
    </source>
</evidence>
<dbReference type="SMART" id="SM00304">
    <property type="entry name" value="HAMP"/>
    <property type="match status" value="1"/>
</dbReference>
<dbReference type="CDD" id="cd00075">
    <property type="entry name" value="HATPase"/>
    <property type="match status" value="1"/>
</dbReference>
<dbReference type="InterPro" id="IPR050351">
    <property type="entry name" value="BphY/WalK/GraS-like"/>
</dbReference>